<dbReference type="SUPFAM" id="SSF55785">
    <property type="entry name" value="PYP-like sensor domain (PAS domain)"/>
    <property type="match status" value="4"/>
</dbReference>
<dbReference type="InterPro" id="IPR004358">
    <property type="entry name" value="Sig_transdc_His_kin-like_C"/>
</dbReference>
<evidence type="ECO:0000259" key="8">
    <source>
        <dbReference type="PROSITE" id="PS50113"/>
    </source>
</evidence>
<evidence type="ECO:0000313" key="9">
    <source>
        <dbReference type="EMBL" id="TKT89305.1"/>
    </source>
</evidence>
<evidence type="ECO:0000256" key="4">
    <source>
        <dbReference type="ARBA" id="ARBA00022679"/>
    </source>
</evidence>
<feature type="domain" description="PAC" evidence="8">
    <location>
        <begin position="85"/>
        <end position="138"/>
    </location>
</feature>
<dbReference type="PROSITE" id="PS50113">
    <property type="entry name" value="PAC"/>
    <property type="match status" value="3"/>
</dbReference>
<dbReference type="PRINTS" id="PR00344">
    <property type="entry name" value="BCTRLSENSOR"/>
</dbReference>
<evidence type="ECO:0000259" key="7">
    <source>
        <dbReference type="PROSITE" id="PS50112"/>
    </source>
</evidence>
<dbReference type="SMART" id="SM00091">
    <property type="entry name" value="PAS"/>
    <property type="match status" value="3"/>
</dbReference>
<evidence type="ECO:0000256" key="2">
    <source>
        <dbReference type="ARBA" id="ARBA00012438"/>
    </source>
</evidence>
<dbReference type="InterPro" id="IPR052162">
    <property type="entry name" value="Sensor_kinase/Photoreceptor"/>
</dbReference>
<evidence type="ECO:0000259" key="6">
    <source>
        <dbReference type="PROSITE" id="PS50109"/>
    </source>
</evidence>
<dbReference type="AlphaFoldDB" id="A0A4U6CZH4"/>
<dbReference type="Pfam" id="PF02518">
    <property type="entry name" value="HATPase_c"/>
    <property type="match status" value="1"/>
</dbReference>
<dbReference type="EC" id="2.7.13.3" evidence="2"/>
<feature type="domain" description="Histidine kinase" evidence="6">
    <location>
        <begin position="550"/>
        <end position="744"/>
    </location>
</feature>
<dbReference type="Proteomes" id="UP000304900">
    <property type="component" value="Unassembled WGS sequence"/>
</dbReference>
<dbReference type="RefSeq" id="WP_137342442.1">
    <property type="nucleotide sequence ID" value="NZ_SZVO01000012.1"/>
</dbReference>
<dbReference type="InterPro" id="IPR001610">
    <property type="entry name" value="PAC"/>
</dbReference>
<dbReference type="SMART" id="SM00387">
    <property type="entry name" value="HATPase_c"/>
    <property type="match status" value="1"/>
</dbReference>
<reference evidence="9 10" key="1">
    <citation type="submission" date="2019-05" db="EMBL/GenBank/DDBJ databases">
        <title>Dyadobacter AR-3-8 sp. nov., isolated from arctic soil.</title>
        <authorList>
            <person name="Chaudhary D.K."/>
        </authorList>
    </citation>
    <scope>NUCLEOTIDE SEQUENCE [LARGE SCALE GENOMIC DNA]</scope>
    <source>
        <strain evidence="9 10">AR-3-8</strain>
    </source>
</reference>
<protein>
    <recommendedName>
        <fullName evidence="2">histidine kinase</fullName>
        <ecNumber evidence="2">2.7.13.3</ecNumber>
    </recommendedName>
</protein>
<dbReference type="InterPro" id="IPR000700">
    <property type="entry name" value="PAS-assoc_C"/>
</dbReference>
<dbReference type="EMBL" id="SZVO01000012">
    <property type="protein sequence ID" value="TKT89305.1"/>
    <property type="molecule type" value="Genomic_DNA"/>
</dbReference>
<keyword evidence="4" id="KW-0808">Transferase</keyword>
<dbReference type="Gene3D" id="3.30.565.10">
    <property type="entry name" value="Histidine kinase-like ATPase, C-terminal domain"/>
    <property type="match status" value="1"/>
</dbReference>
<dbReference type="InterPro" id="IPR005467">
    <property type="entry name" value="His_kinase_dom"/>
</dbReference>
<dbReference type="SUPFAM" id="SSF55874">
    <property type="entry name" value="ATPase domain of HSP90 chaperone/DNA topoisomerase II/histidine kinase"/>
    <property type="match status" value="1"/>
</dbReference>
<dbReference type="SMART" id="SM00086">
    <property type="entry name" value="PAC"/>
    <property type="match status" value="4"/>
</dbReference>
<dbReference type="InterPro" id="IPR013655">
    <property type="entry name" value="PAS_fold_3"/>
</dbReference>
<dbReference type="PANTHER" id="PTHR43304:SF1">
    <property type="entry name" value="PAC DOMAIN-CONTAINING PROTEIN"/>
    <property type="match status" value="1"/>
</dbReference>
<dbReference type="NCBIfam" id="TIGR00229">
    <property type="entry name" value="sensory_box"/>
    <property type="match status" value="3"/>
</dbReference>
<comment type="caution">
    <text evidence="9">The sequence shown here is derived from an EMBL/GenBank/DDBJ whole genome shotgun (WGS) entry which is preliminary data.</text>
</comment>
<evidence type="ECO:0000256" key="1">
    <source>
        <dbReference type="ARBA" id="ARBA00000085"/>
    </source>
</evidence>
<feature type="domain" description="PAS" evidence="7">
    <location>
        <begin position="266"/>
        <end position="336"/>
    </location>
</feature>
<dbReference type="InterPro" id="IPR035965">
    <property type="entry name" value="PAS-like_dom_sf"/>
</dbReference>
<dbReference type="InterPro" id="IPR003594">
    <property type="entry name" value="HATPase_dom"/>
</dbReference>
<comment type="catalytic activity">
    <reaction evidence="1">
        <text>ATP + protein L-histidine = ADP + protein N-phospho-L-histidine.</text>
        <dbReference type="EC" id="2.7.13.3"/>
    </reaction>
</comment>
<keyword evidence="10" id="KW-1185">Reference proteome</keyword>
<dbReference type="Pfam" id="PF08447">
    <property type="entry name" value="PAS_3"/>
    <property type="match status" value="1"/>
</dbReference>
<dbReference type="OrthoDB" id="890870at2"/>
<name>A0A4U6CZH4_9BACT</name>
<keyword evidence="3" id="KW-0597">Phosphoprotein</keyword>
<dbReference type="InterPro" id="IPR000014">
    <property type="entry name" value="PAS"/>
</dbReference>
<dbReference type="PROSITE" id="PS50109">
    <property type="entry name" value="HIS_KIN"/>
    <property type="match status" value="1"/>
</dbReference>
<dbReference type="PANTHER" id="PTHR43304">
    <property type="entry name" value="PHYTOCHROME-LIKE PROTEIN CPH1"/>
    <property type="match status" value="1"/>
</dbReference>
<feature type="domain" description="PAC" evidence="8">
    <location>
        <begin position="480"/>
        <end position="532"/>
    </location>
</feature>
<dbReference type="InterPro" id="IPR036890">
    <property type="entry name" value="HATPase_C_sf"/>
</dbReference>
<evidence type="ECO:0000313" key="10">
    <source>
        <dbReference type="Proteomes" id="UP000304900"/>
    </source>
</evidence>
<gene>
    <name evidence="9" type="ORF">FDK13_23410</name>
</gene>
<dbReference type="Gene3D" id="3.30.450.20">
    <property type="entry name" value="PAS domain"/>
    <property type="match status" value="4"/>
</dbReference>
<evidence type="ECO:0000256" key="5">
    <source>
        <dbReference type="ARBA" id="ARBA00022777"/>
    </source>
</evidence>
<dbReference type="GO" id="GO:0004673">
    <property type="term" value="F:protein histidine kinase activity"/>
    <property type="evidence" value="ECO:0007669"/>
    <property type="project" value="UniProtKB-EC"/>
</dbReference>
<feature type="domain" description="PAC" evidence="8">
    <location>
        <begin position="340"/>
        <end position="392"/>
    </location>
</feature>
<dbReference type="PROSITE" id="PS50112">
    <property type="entry name" value="PAS"/>
    <property type="match status" value="2"/>
</dbReference>
<dbReference type="Pfam" id="PF13426">
    <property type="entry name" value="PAS_9"/>
    <property type="match status" value="2"/>
</dbReference>
<organism evidence="9 10">
    <name type="scientific">Dyadobacter frigoris</name>
    <dbReference type="NCBI Taxonomy" id="2576211"/>
    <lineage>
        <taxon>Bacteria</taxon>
        <taxon>Pseudomonadati</taxon>
        <taxon>Bacteroidota</taxon>
        <taxon>Cytophagia</taxon>
        <taxon>Cytophagales</taxon>
        <taxon>Spirosomataceae</taxon>
        <taxon>Dyadobacter</taxon>
    </lineage>
</organism>
<dbReference type="CDD" id="cd00130">
    <property type="entry name" value="PAS"/>
    <property type="match status" value="3"/>
</dbReference>
<evidence type="ECO:0000256" key="3">
    <source>
        <dbReference type="ARBA" id="ARBA00022553"/>
    </source>
</evidence>
<accession>A0A4U6CZH4</accession>
<feature type="domain" description="PAS" evidence="7">
    <location>
        <begin position="393"/>
        <end position="450"/>
    </location>
</feature>
<proteinExistence type="predicted"/>
<sequence>MTNDLQERINRLENIIRASELGTWEWNIQTNEVVYNEHWAAILGYRLEELMPVVKDRWQKLIYPDDLISSATALDDHLNGKTSSYQTEVRLRHKSGHWVWVLDKGKIVSRDDEGKPEWIMGSHQDISGRKTSELLLEQHKELLQITKQAALIGSWELDLRLTKITWSAVTISIHETPAHYDPEFRDLKRFYSSAGNALQIVHAINKAKKDSKSFDMEFQILTQERNLKWVRLIGVPFYENNKCIRISGLIQDIDQKNKMFAELALQEEQFRQTFEHAANGMALLSLSGNWLRVNKSLCELLGYSQQELLQLTFQDITYKDDLEEDLGLVKELLDGRIKNYNMEKRYFDKSGSIVWVLLSVSMVRNDQGEPLYFISQINNITQRKLLELRLQKTNDRLKAILDASTQVGIVETELDGTIKIFNIGAQNLLCYSEAELVGRSTTEIFYPKEQILERAVSINSNVDVKGFELLVSGVDSLNFDTREWTYIRKDKSQFSVSVTVTAVRDYLGRPNGYLFVFFDISRLKEAEMNVKALLEMAQHQNRRLLDFANIVSHNLRSNAGNITMLLEQSAHNLLSTIGNLKDIVSVNFSTEKNAACLNILKFIEQCLGNLSAFILESNTLVTLDVSRDLQITGTAAYLESILINLLSNAIKYRSAIRPLHIFVSARRAGSFVEICIRDNGRGIDLKTYRDKVFGLYNTFHGNKDAQGIGLFITKSQIESMGGTIDLVSEHDVGTTFTISLLSADQVLNSVL</sequence>
<keyword evidence="5" id="KW-0418">Kinase</keyword>